<dbReference type="CDD" id="cd00174">
    <property type="entry name" value="SH3"/>
    <property type="match status" value="1"/>
</dbReference>
<evidence type="ECO:0000256" key="13">
    <source>
        <dbReference type="SAM" id="MobiDB-lite"/>
    </source>
</evidence>
<dbReference type="KEGG" id="som:SOMG_01928"/>
<feature type="coiled-coil region" evidence="12">
    <location>
        <begin position="179"/>
        <end position="213"/>
    </location>
</feature>
<evidence type="ECO:0000256" key="5">
    <source>
        <dbReference type="ARBA" id="ARBA00022618"/>
    </source>
</evidence>
<feature type="region of interest" description="Disordered" evidence="13">
    <location>
        <begin position="327"/>
        <end position="360"/>
    </location>
</feature>
<feature type="compositionally biased region" description="Polar residues" evidence="13">
    <location>
        <begin position="760"/>
        <end position="788"/>
    </location>
</feature>
<dbReference type="PROSITE" id="PS51741">
    <property type="entry name" value="F_BAR"/>
    <property type="match status" value="1"/>
</dbReference>
<dbReference type="InterPro" id="IPR036028">
    <property type="entry name" value="SH3-like_dom_sf"/>
</dbReference>
<dbReference type="InterPro" id="IPR027267">
    <property type="entry name" value="AH/BAR_dom_sf"/>
</dbReference>
<name>A0AAE9W8Z1_9SCHI</name>
<feature type="compositionally biased region" description="Polar residues" evidence="13">
    <location>
        <begin position="588"/>
        <end position="622"/>
    </location>
</feature>
<evidence type="ECO:0000256" key="9">
    <source>
        <dbReference type="ARBA" id="ARBA00023306"/>
    </source>
</evidence>
<dbReference type="RefSeq" id="XP_056035259.1">
    <property type="nucleotide sequence ID" value="XM_056180721.1"/>
</dbReference>
<dbReference type="GO" id="GO:0009898">
    <property type="term" value="C:cytoplasmic side of plasma membrane"/>
    <property type="evidence" value="ECO:0007669"/>
    <property type="project" value="TreeGrafter"/>
</dbReference>
<dbReference type="PANTHER" id="PTHR23065:SF60">
    <property type="entry name" value="CELL DIVISION CONTROL PROTEIN 15"/>
    <property type="match status" value="1"/>
</dbReference>
<feature type="domain" description="F-BAR" evidence="15">
    <location>
        <begin position="20"/>
        <end position="273"/>
    </location>
</feature>
<keyword evidence="2 10" id="KW-0728">SH3 domain</keyword>
<evidence type="ECO:0000259" key="14">
    <source>
        <dbReference type="PROSITE" id="PS50002"/>
    </source>
</evidence>
<evidence type="ECO:0000259" key="15">
    <source>
        <dbReference type="PROSITE" id="PS51741"/>
    </source>
</evidence>
<dbReference type="EMBL" id="CP115611">
    <property type="protein sequence ID" value="WBW71016.1"/>
    <property type="molecule type" value="Genomic_DNA"/>
</dbReference>
<evidence type="ECO:0000256" key="6">
    <source>
        <dbReference type="ARBA" id="ARBA00022776"/>
    </source>
</evidence>
<feature type="compositionally biased region" description="Low complexity" evidence="13">
    <location>
        <begin position="327"/>
        <end position="337"/>
    </location>
</feature>
<evidence type="ECO:0000256" key="12">
    <source>
        <dbReference type="SAM" id="Coils"/>
    </source>
</evidence>
<keyword evidence="7 11" id="KW-0175">Coiled coil</keyword>
<evidence type="ECO:0000256" key="4">
    <source>
        <dbReference type="ARBA" id="ARBA00022553"/>
    </source>
</evidence>
<dbReference type="GeneID" id="80875410"/>
<feature type="compositionally biased region" description="Low complexity" evidence="13">
    <location>
        <begin position="809"/>
        <end position="824"/>
    </location>
</feature>
<keyword evidence="4" id="KW-0597">Phosphoprotein</keyword>
<protein>
    <submittedName>
        <fullName evidence="16">F-BAR domain protein Cdc15</fullName>
    </submittedName>
</protein>
<dbReference type="GO" id="GO:0106006">
    <property type="term" value="F:cytoskeletal protein-membrane anchor activity"/>
    <property type="evidence" value="ECO:0007669"/>
    <property type="project" value="UniProtKB-ARBA"/>
</dbReference>
<proteinExistence type="predicted"/>
<dbReference type="GO" id="GO:0120104">
    <property type="term" value="C:mitotic actomyosin contractile ring, proximal layer"/>
    <property type="evidence" value="ECO:0007669"/>
    <property type="project" value="UniProtKB-ARBA"/>
</dbReference>
<keyword evidence="8" id="KW-0206">Cytoskeleton</keyword>
<reference evidence="16 17" key="1">
    <citation type="journal article" date="2023" name="G3 (Bethesda)">
        <title>A high-quality reference genome for the fission yeast Schizosaccharomyces osmophilus.</title>
        <authorList>
            <person name="Jia G.S."/>
            <person name="Zhang W.C."/>
            <person name="Liang Y."/>
            <person name="Liu X.H."/>
            <person name="Rhind N."/>
            <person name="Pidoux A."/>
            <person name="Brysch-Herzberg M."/>
            <person name="Du L.L."/>
        </authorList>
    </citation>
    <scope>NUCLEOTIDE SEQUENCE [LARGE SCALE GENOMIC DNA]</scope>
    <source>
        <strain evidence="16 17">CBS 15793</strain>
    </source>
</reference>
<sequence>MADIAANGSESAPYITKSPTKFRENFWGSEDAGMDALMSRTKSSLSTLDVFSRFYSRRAAIEREYASKLKELVSETPRLAEYGTTYHNMESLKTETSSMSQAHNDVSNQIEKELLEKVNAYISQTQQQKSLATDAIEELYQQKTALEIDLSEKYDAYEYSANKLNSYLKLTSKFTGRELDKHNLKVRQAALTVQRTEKEYRETNNLLRTVTQEWVDRWTEICDAFQHIEEYRLEFLKTNMWSYANVISTACVKDDEACERIRLTLEKTNVADDITLLIQKEATGTKTPSFPEEHNYFKEHGIQVDLNQIASKAPSIYHSTSRAASSASLSASQPVSSPRIKKTDSFSSEIPSPPTSPYAGQMQPMNFESSLSPDISFNVPEIKNDYQRGAEFRESPSISSFSTIPKQTTEVETNKFELGEPSSPLIVPTKQSEPTGEDRHSKNDLDEAILGQDFPPPSLNNRASRLSFSRHGQGSQSSMGSIKRKSIMERMGRPTSPFVGSTFSSMRSRSNSPTKEFLKEPASPAVGSSHSDEMDEIDPRANVVLNVGPNMLKVGDVPEQPKGTEDKSSDPIADAMAHLSMSVKRRQSTSTASDNNAAPKPVSSNNRVSMLGSGSRNQSSTDMDGLAKRSSLGAPPAAHTSAQMQRMSNTFANQTKRVFGEKRGDVPLKDSLRHNRSNLNRSPSPMLSRRSSAVRNGVPERSPSSLSMRQQEANPVSRSRGHSLSGQGSRPTSSLSNRPPSQLSLQRSVSPNPLGHNRRSSSIMNMQRSTSPNPLNRSSANISHSRPSSGMDMRYNSLGGRTSRQTLDRTPTARSRSPASSIRSGYSKAEPRASFTAEGESILGYVIALYDYKAQIPEEISFQKGDTLMVLRTQEDGWWDGEVINIMNPKRGLFPSNFVQTV</sequence>
<feature type="region of interest" description="Disordered" evidence="13">
    <location>
        <begin position="415"/>
        <end position="535"/>
    </location>
</feature>
<dbReference type="Gene3D" id="2.30.30.40">
    <property type="entry name" value="SH3 Domains"/>
    <property type="match status" value="1"/>
</dbReference>
<evidence type="ECO:0000313" key="16">
    <source>
        <dbReference type="EMBL" id="WBW71016.1"/>
    </source>
</evidence>
<evidence type="ECO:0000256" key="11">
    <source>
        <dbReference type="PROSITE-ProRule" id="PRU01077"/>
    </source>
</evidence>
<comment type="subcellular location">
    <subcellularLocation>
        <location evidence="1">Cytoplasm</location>
        <location evidence="1">Cytoskeleton</location>
    </subcellularLocation>
</comment>
<feature type="domain" description="SH3" evidence="14">
    <location>
        <begin position="841"/>
        <end position="902"/>
    </location>
</feature>
<dbReference type="FunFam" id="2.30.30.40:FF:000164">
    <property type="entry name" value="Cell division control protein"/>
    <property type="match status" value="1"/>
</dbReference>
<feature type="region of interest" description="Disordered" evidence="13">
    <location>
        <begin position="656"/>
        <end position="830"/>
    </location>
</feature>
<accession>A0AAE9W8Z1</accession>
<keyword evidence="3" id="KW-0963">Cytoplasm</keyword>
<feature type="compositionally biased region" description="Basic and acidic residues" evidence="13">
    <location>
        <begin position="436"/>
        <end position="445"/>
    </location>
</feature>
<keyword evidence="17" id="KW-1185">Reference proteome</keyword>
<dbReference type="SUPFAM" id="SSF50044">
    <property type="entry name" value="SH3-domain"/>
    <property type="match status" value="1"/>
</dbReference>
<feature type="region of interest" description="Disordered" evidence="13">
    <location>
        <begin position="582"/>
        <end position="644"/>
    </location>
</feature>
<dbReference type="Proteomes" id="UP001212411">
    <property type="component" value="Chromosome 1"/>
</dbReference>
<dbReference type="PROSITE" id="PS50002">
    <property type="entry name" value="SH3"/>
    <property type="match status" value="1"/>
</dbReference>
<evidence type="ECO:0000313" key="17">
    <source>
        <dbReference type="Proteomes" id="UP001212411"/>
    </source>
</evidence>
<dbReference type="InterPro" id="IPR001452">
    <property type="entry name" value="SH3_domain"/>
</dbReference>
<dbReference type="SUPFAM" id="SSF103657">
    <property type="entry name" value="BAR/IMD domain-like"/>
    <property type="match status" value="1"/>
</dbReference>
<dbReference type="AlphaFoldDB" id="A0AAE9W8Z1"/>
<feature type="compositionally biased region" description="Polar residues" evidence="13">
    <location>
        <begin position="459"/>
        <end position="480"/>
    </location>
</feature>
<feature type="compositionally biased region" description="Basic and acidic residues" evidence="13">
    <location>
        <begin position="658"/>
        <end position="673"/>
    </location>
</feature>
<dbReference type="PANTHER" id="PTHR23065">
    <property type="entry name" value="PROLINE-SERINE-THREONINE PHOSPHATASE INTERACTING PROTEIN 1"/>
    <property type="match status" value="1"/>
</dbReference>
<dbReference type="Pfam" id="PF00611">
    <property type="entry name" value="FCH"/>
    <property type="match status" value="1"/>
</dbReference>
<dbReference type="SMART" id="SM00055">
    <property type="entry name" value="FCH"/>
    <property type="match status" value="1"/>
</dbReference>
<feature type="region of interest" description="Disordered" evidence="13">
    <location>
        <begin position="551"/>
        <end position="570"/>
    </location>
</feature>
<organism evidence="16 17">
    <name type="scientific">Schizosaccharomyces osmophilus</name>
    <dbReference type="NCBI Taxonomy" id="2545709"/>
    <lineage>
        <taxon>Eukaryota</taxon>
        <taxon>Fungi</taxon>
        <taxon>Dikarya</taxon>
        <taxon>Ascomycota</taxon>
        <taxon>Taphrinomycotina</taxon>
        <taxon>Schizosaccharomycetes</taxon>
        <taxon>Schizosaccharomycetales</taxon>
        <taxon>Schizosaccharomycetaceae</taxon>
        <taxon>Schizosaccharomyces</taxon>
    </lineage>
</organism>
<dbReference type="GO" id="GO:1903475">
    <property type="term" value="P:mitotic actomyosin contractile ring assembly"/>
    <property type="evidence" value="ECO:0007669"/>
    <property type="project" value="UniProtKB-ARBA"/>
</dbReference>
<feature type="compositionally biased region" description="Low complexity" evidence="13">
    <location>
        <begin position="681"/>
        <end position="691"/>
    </location>
</feature>
<evidence type="ECO:0000256" key="10">
    <source>
        <dbReference type="PROSITE-ProRule" id="PRU00192"/>
    </source>
</evidence>
<evidence type="ECO:0000256" key="7">
    <source>
        <dbReference type="ARBA" id="ARBA00023054"/>
    </source>
</evidence>
<evidence type="ECO:0000256" key="1">
    <source>
        <dbReference type="ARBA" id="ARBA00004245"/>
    </source>
</evidence>
<evidence type="ECO:0000256" key="2">
    <source>
        <dbReference type="ARBA" id="ARBA00022443"/>
    </source>
</evidence>
<feature type="compositionally biased region" description="Polar residues" evidence="13">
    <location>
        <begin position="702"/>
        <end position="751"/>
    </location>
</feature>
<gene>
    <name evidence="16" type="primary">cdc15</name>
    <name evidence="16" type="ORF">SOMG_01928</name>
</gene>
<keyword evidence="9" id="KW-0131">Cell cycle</keyword>
<dbReference type="InterPro" id="IPR031160">
    <property type="entry name" value="F_BAR_dom"/>
</dbReference>
<evidence type="ECO:0000256" key="8">
    <source>
        <dbReference type="ARBA" id="ARBA00023212"/>
    </source>
</evidence>
<feature type="compositionally biased region" description="Low complexity" evidence="13">
    <location>
        <begin position="501"/>
        <end position="512"/>
    </location>
</feature>
<dbReference type="GO" id="GO:0005543">
    <property type="term" value="F:phospholipid binding"/>
    <property type="evidence" value="ECO:0007669"/>
    <property type="project" value="UniProtKB-ARBA"/>
</dbReference>
<dbReference type="InterPro" id="IPR001060">
    <property type="entry name" value="FCH_dom"/>
</dbReference>
<keyword evidence="5" id="KW-0132">Cell division</keyword>
<dbReference type="PRINTS" id="PR00452">
    <property type="entry name" value="SH3DOMAIN"/>
</dbReference>
<dbReference type="SMART" id="SM00326">
    <property type="entry name" value="SH3"/>
    <property type="match status" value="1"/>
</dbReference>
<keyword evidence="6" id="KW-0498">Mitosis</keyword>
<dbReference type="Gene3D" id="1.20.1270.60">
    <property type="entry name" value="Arfaptin homology (AH) domain/BAR domain"/>
    <property type="match status" value="1"/>
</dbReference>
<dbReference type="Pfam" id="PF00018">
    <property type="entry name" value="SH3_1"/>
    <property type="match status" value="1"/>
</dbReference>
<evidence type="ECO:0000256" key="3">
    <source>
        <dbReference type="ARBA" id="ARBA00022490"/>
    </source>
</evidence>